<gene>
    <name evidence="1" type="ORF">UW55_C0031G0002</name>
</gene>
<proteinExistence type="predicted"/>
<evidence type="ECO:0000313" key="2">
    <source>
        <dbReference type="Proteomes" id="UP000033945"/>
    </source>
</evidence>
<organism evidence="1 2">
    <name type="scientific">Candidatus Giovannonibacteria bacterium GW2011_GWA2_44_26</name>
    <dbReference type="NCBI Taxonomy" id="1618648"/>
    <lineage>
        <taxon>Bacteria</taxon>
        <taxon>Candidatus Giovannoniibacteriota</taxon>
    </lineage>
</organism>
<accession>A0A0G1LNF4</accession>
<sequence>MKEARFQCAERLVRNCVLLYGIPIYVVDGSGPEVNERLRLAGSILEHQSDPGMGPGRRQLFASVENHLAQRGENPEKTYVCWTEPEKDTFAEFIPTLIEPLESDKADIVIFERTEKSLASLPKMQHKFEDFSDFLFQKATGIKAKPFAGPMVFRASLLSIFKNADPRKYGVRDGYVQFTALIEAVAAGHRIVGKEVDFIYPADQVAEEEGPKALEMFERRREQQDHLGRGFFAHADILGLPKR</sequence>
<dbReference type="Proteomes" id="UP000033945">
    <property type="component" value="Unassembled WGS sequence"/>
</dbReference>
<protein>
    <submittedName>
        <fullName evidence="1">Uncharacterized protein</fullName>
    </submittedName>
</protein>
<dbReference type="EMBL" id="LCIT01000031">
    <property type="protein sequence ID" value="KKT61429.1"/>
    <property type="molecule type" value="Genomic_DNA"/>
</dbReference>
<name>A0A0G1LNF4_9BACT</name>
<comment type="caution">
    <text evidence="1">The sequence shown here is derived from an EMBL/GenBank/DDBJ whole genome shotgun (WGS) entry which is preliminary data.</text>
</comment>
<reference evidence="1 2" key="1">
    <citation type="journal article" date="2015" name="Nature">
        <title>rRNA introns, odd ribosomes, and small enigmatic genomes across a large radiation of phyla.</title>
        <authorList>
            <person name="Brown C.T."/>
            <person name="Hug L.A."/>
            <person name="Thomas B.C."/>
            <person name="Sharon I."/>
            <person name="Castelle C.J."/>
            <person name="Singh A."/>
            <person name="Wilkins M.J."/>
            <person name="Williams K.H."/>
            <person name="Banfield J.F."/>
        </authorList>
    </citation>
    <scope>NUCLEOTIDE SEQUENCE [LARGE SCALE GENOMIC DNA]</scope>
</reference>
<evidence type="ECO:0000313" key="1">
    <source>
        <dbReference type="EMBL" id="KKT61429.1"/>
    </source>
</evidence>
<dbReference type="AlphaFoldDB" id="A0A0G1LNF4"/>